<evidence type="ECO:0000256" key="11">
    <source>
        <dbReference type="HAMAP-Rule" id="MF_00109"/>
    </source>
</evidence>
<reference evidence="12 13" key="1">
    <citation type="journal article" date="2015" name="Genome Announc.">
        <title>Complete Genome Sequence of the Type Strain Corynebacterium mustelae DSM 45274, Isolated from Various Tissues of a Male Ferret with Lethal Sepsis.</title>
        <authorList>
            <person name="Ruckert C."/>
            <person name="Eimer J."/>
            <person name="Winkler A."/>
            <person name="Tauch A."/>
        </authorList>
    </citation>
    <scope>NUCLEOTIDE SEQUENCE [LARGE SCALE GENOMIC DNA]</scope>
    <source>
        <strain evidence="12 13">DSM 45274</strain>
    </source>
</reference>
<comment type="cofactor">
    <cofactor evidence="11">
        <name>Mg(2+)</name>
        <dbReference type="ChEBI" id="CHEBI:18420"/>
    </cofactor>
    <text evidence="11">Binds 1 Mg(2+) ion per subunit.</text>
</comment>
<keyword evidence="4 11" id="KW-0028">Amino-acid biosynthesis</keyword>
<evidence type="ECO:0000256" key="1">
    <source>
        <dbReference type="ARBA" id="ARBA00004842"/>
    </source>
</evidence>
<dbReference type="PRINTS" id="PR01100">
    <property type="entry name" value="SHIKIMTKNASE"/>
</dbReference>
<feature type="binding site" evidence="11">
    <location>
        <position position="35"/>
    </location>
    <ligand>
        <name>substrate</name>
    </ligand>
</feature>
<dbReference type="PANTHER" id="PTHR21087:SF16">
    <property type="entry name" value="SHIKIMATE KINASE 1, CHLOROPLASTIC"/>
    <property type="match status" value="1"/>
</dbReference>
<protein>
    <recommendedName>
        <fullName evidence="3 11">Shikimate kinase</fullName>
        <shortName evidence="11">SK</shortName>
        <ecNumber evidence="3 11">2.7.1.71</ecNumber>
    </recommendedName>
</protein>
<dbReference type="InterPro" id="IPR023000">
    <property type="entry name" value="Shikimate_kinase_CS"/>
</dbReference>
<dbReference type="InterPro" id="IPR000623">
    <property type="entry name" value="Shikimate_kinase/TSH1"/>
</dbReference>
<keyword evidence="8 11" id="KW-0067">ATP-binding</keyword>
<dbReference type="UniPathway" id="UPA00053">
    <property type="reaction ID" value="UER00088"/>
</dbReference>
<keyword evidence="11" id="KW-0479">Metal-binding</keyword>
<keyword evidence="6 11" id="KW-0547">Nucleotide-binding</keyword>
<organism evidence="12 13">
    <name type="scientific">Corynebacterium mustelae</name>
    <dbReference type="NCBI Taxonomy" id="571915"/>
    <lineage>
        <taxon>Bacteria</taxon>
        <taxon>Bacillati</taxon>
        <taxon>Actinomycetota</taxon>
        <taxon>Actinomycetes</taxon>
        <taxon>Mycobacteriales</taxon>
        <taxon>Corynebacteriaceae</taxon>
        <taxon>Corynebacterium</taxon>
    </lineage>
</organism>
<feature type="binding site" evidence="11">
    <location>
        <position position="59"/>
    </location>
    <ligand>
        <name>substrate</name>
    </ligand>
</feature>
<dbReference type="Proteomes" id="UP000035199">
    <property type="component" value="Chromosome"/>
</dbReference>
<keyword evidence="13" id="KW-1185">Reference proteome</keyword>
<feature type="binding site" evidence="11">
    <location>
        <position position="153"/>
    </location>
    <ligand>
        <name>ATP</name>
        <dbReference type="ChEBI" id="CHEBI:30616"/>
    </ligand>
</feature>
<dbReference type="InterPro" id="IPR027417">
    <property type="entry name" value="P-loop_NTPase"/>
</dbReference>
<evidence type="ECO:0000256" key="5">
    <source>
        <dbReference type="ARBA" id="ARBA00022679"/>
    </source>
</evidence>
<name>A0A0G3H4H6_9CORY</name>
<keyword evidence="11" id="KW-0963">Cytoplasm</keyword>
<dbReference type="EMBL" id="CP011542">
    <property type="protein sequence ID" value="AKK06042.1"/>
    <property type="molecule type" value="Genomic_DNA"/>
</dbReference>
<dbReference type="GO" id="GO:0008652">
    <property type="term" value="P:amino acid biosynthetic process"/>
    <property type="evidence" value="ECO:0007669"/>
    <property type="project" value="UniProtKB-KW"/>
</dbReference>
<dbReference type="HAMAP" id="MF_00109">
    <property type="entry name" value="Shikimate_kinase"/>
    <property type="match status" value="1"/>
</dbReference>
<evidence type="ECO:0000256" key="9">
    <source>
        <dbReference type="ARBA" id="ARBA00023141"/>
    </source>
</evidence>
<evidence type="ECO:0000256" key="8">
    <source>
        <dbReference type="ARBA" id="ARBA00022840"/>
    </source>
</evidence>
<accession>A0A0G3H4H6</accession>
<dbReference type="PATRIC" id="fig|571915.4.peg.1825"/>
<gene>
    <name evidence="11 12" type="primary">aroK</name>
    <name evidence="12" type="ORF">CMUST_08590</name>
</gene>
<dbReference type="Gene3D" id="3.40.50.300">
    <property type="entry name" value="P-loop containing nucleotide triphosphate hydrolases"/>
    <property type="match status" value="1"/>
</dbReference>
<feature type="binding site" evidence="11">
    <location>
        <begin position="13"/>
        <end position="18"/>
    </location>
    <ligand>
        <name>ATP</name>
        <dbReference type="ChEBI" id="CHEBI:30616"/>
    </ligand>
</feature>
<dbReference type="SUPFAM" id="SSF52540">
    <property type="entry name" value="P-loop containing nucleoside triphosphate hydrolases"/>
    <property type="match status" value="1"/>
</dbReference>
<evidence type="ECO:0000313" key="12">
    <source>
        <dbReference type="EMBL" id="AKK06042.1"/>
    </source>
</evidence>
<dbReference type="KEGG" id="cmv:CMUST_08590"/>
<dbReference type="GO" id="GO:0009073">
    <property type="term" value="P:aromatic amino acid family biosynthetic process"/>
    <property type="evidence" value="ECO:0007669"/>
    <property type="project" value="UniProtKB-KW"/>
</dbReference>
<feature type="binding site" evidence="11">
    <location>
        <position position="17"/>
    </location>
    <ligand>
        <name>Mg(2+)</name>
        <dbReference type="ChEBI" id="CHEBI:18420"/>
    </ligand>
</feature>
<comment type="subcellular location">
    <subcellularLocation>
        <location evidence="11">Cytoplasm</location>
    </subcellularLocation>
</comment>
<proteinExistence type="inferred from homology"/>
<feature type="binding site" evidence="11">
    <location>
        <position position="117"/>
    </location>
    <ligand>
        <name>ATP</name>
        <dbReference type="ChEBI" id="CHEBI:30616"/>
    </ligand>
</feature>
<comment type="function">
    <text evidence="11">Catalyzes the specific phosphorylation of the 3-hydroxyl group of shikimic acid using ATP as a cosubstrate.</text>
</comment>
<dbReference type="CDD" id="cd00464">
    <property type="entry name" value="SK"/>
    <property type="match status" value="1"/>
</dbReference>
<dbReference type="EC" id="2.7.1.71" evidence="3 11"/>
<dbReference type="Pfam" id="PF01202">
    <property type="entry name" value="SKI"/>
    <property type="match status" value="1"/>
</dbReference>
<keyword evidence="9 11" id="KW-0057">Aromatic amino acid biosynthesis</keyword>
<evidence type="ECO:0000256" key="10">
    <source>
        <dbReference type="ARBA" id="ARBA00048567"/>
    </source>
</evidence>
<keyword evidence="7 11" id="KW-0418">Kinase</keyword>
<dbReference type="GO" id="GO:0005524">
    <property type="term" value="F:ATP binding"/>
    <property type="evidence" value="ECO:0007669"/>
    <property type="project" value="UniProtKB-UniRule"/>
</dbReference>
<dbReference type="PROSITE" id="PS01128">
    <property type="entry name" value="SHIKIMATE_KINASE"/>
    <property type="match status" value="1"/>
</dbReference>
<evidence type="ECO:0000256" key="2">
    <source>
        <dbReference type="ARBA" id="ARBA00006997"/>
    </source>
</evidence>
<comment type="similarity">
    <text evidence="2 11">Belongs to the shikimate kinase family.</text>
</comment>
<evidence type="ECO:0000256" key="3">
    <source>
        <dbReference type="ARBA" id="ARBA00012154"/>
    </source>
</evidence>
<dbReference type="OrthoDB" id="9800332at2"/>
<evidence type="ECO:0000256" key="4">
    <source>
        <dbReference type="ARBA" id="ARBA00022605"/>
    </source>
</evidence>
<keyword evidence="11" id="KW-0460">Magnesium</keyword>
<comment type="subunit">
    <text evidence="11">Monomer.</text>
</comment>
<dbReference type="GO" id="GO:0009423">
    <property type="term" value="P:chorismate biosynthetic process"/>
    <property type="evidence" value="ECO:0007669"/>
    <property type="project" value="UniProtKB-UniRule"/>
</dbReference>
<comment type="catalytic activity">
    <reaction evidence="10 11">
        <text>shikimate + ATP = 3-phosphoshikimate + ADP + H(+)</text>
        <dbReference type="Rhea" id="RHEA:13121"/>
        <dbReference type="ChEBI" id="CHEBI:15378"/>
        <dbReference type="ChEBI" id="CHEBI:30616"/>
        <dbReference type="ChEBI" id="CHEBI:36208"/>
        <dbReference type="ChEBI" id="CHEBI:145989"/>
        <dbReference type="ChEBI" id="CHEBI:456216"/>
        <dbReference type="EC" id="2.7.1.71"/>
    </reaction>
</comment>
<feature type="binding site" evidence="11">
    <location>
        <position position="80"/>
    </location>
    <ligand>
        <name>substrate</name>
    </ligand>
</feature>
<dbReference type="PANTHER" id="PTHR21087">
    <property type="entry name" value="SHIKIMATE KINASE"/>
    <property type="match status" value="1"/>
</dbReference>
<dbReference type="GO" id="GO:0004765">
    <property type="term" value="F:shikimate kinase activity"/>
    <property type="evidence" value="ECO:0007669"/>
    <property type="project" value="UniProtKB-UniRule"/>
</dbReference>
<feature type="binding site" evidence="11">
    <location>
        <position position="136"/>
    </location>
    <ligand>
        <name>substrate</name>
    </ligand>
</feature>
<evidence type="ECO:0000313" key="13">
    <source>
        <dbReference type="Proteomes" id="UP000035199"/>
    </source>
</evidence>
<dbReference type="GO" id="GO:0005829">
    <property type="term" value="C:cytosol"/>
    <property type="evidence" value="ECO:0007669"/>
    <property type="project" value="TreeGrafter"/>
</dbReference>
<evidence type="ECO:0000256" key="6">
    <source>
        <dbReference type="ARBA" id="ARBA00022741"/>
    </source>
</evidence>
<keyword evidence="5 11" id="KW-0808">Transferase</keyword>
<reference evidence="13" key="2">
    <citation type="submission" date="2015-05" db="EMBL/GenBank/DDBJ databases">
        <title>Complete genome sequence of Corynebacterium mustelae DSM 45274, isolated from various tissues of a male ferret with lethal sepsis.</title>
        <authorList>
            <person name="Ruckert C."/>
            <person name="Albersmeier A."/>
            <person name="Winkler A."/>
            <person name="Tauch A."/>
        </authorList>
    </citation>
    <scope>NUCLEOTIDE SEQUENCE [LARGE SCALE GENOMIC DNA]</scope>
    <source>
        <strain evidence="13">DSM 45274</strain>
    </source>
</reference>
<dbReference type="RefSeq" id="WP_047262151.1">
    <property type="nucleotide sequence ID" value="NZ_CP011542.1"/>
</dbReference>
<evidence type="ECO:0000256" key="7">
    <source>
        <dbReference type="ARBA" id="ARBA00022777"/>
    </source>
</evidence>
<dbReference type="GO" id="GO:0000287">
    <property type="term" value="F:magnesium ion binding"/>
    <property type="evidence" value="ECO:0007669"/>
    <property type="project" value="UniProtKB-UniRule"/>
</dbReference>
<sequence length="170" mass="18473">MAQPAVVLVGPPGSGKTTIGRRLARALGMQFLDTDLLIEESAGVACGEYFTAVGEPEFRRVEAELVAAALMQHAVLSLGGGAVVTESTRTKLLDAFVVWLDIPAEEGVRRTSHDDSRPILHANDPNARYQDLLDTRNHLYAEVADLKIRTDQRSPQQVVADILSVIDNNQ</sequence>
<dbReference type="AlphaFoldDB" id="A0A0G3H4H6"/>
<dbReference type="STRING" id="571915.CMUST_08590"/>
<comment type="pathway">
    <text evidence="1 11">Metabolic intermediate biosynthesis; chorismate biosynthesis; chorismate from D-erythrose 4-phosphate and phosphoenolpyruvate: step 5/7.</text>
</comment>
<dbReference type="InterPro" id="IPR031322">
    <property type="entry name" value="Shikimate/glucono_kinase"/>
</dbReference>